<keyword evidence="2" id="KW-1185">Reference proteome</keyword>
<dbReference type="Pfam" id="PF07372">
    <property type="entry name" value="DUF1491"/>
    <property type="match status" value="1"/>
</dbReference>
<sequence length="111" mass="12817">MTDSRLPTHIEIGGLIRLVEQEGGFATVLHKGERDAGTILLICCEKGTNAVLYERMPSLEGTRQWTVNREQNPEKPWEFTEYWQKRVNQDRDVWVVELDIANATRFIGIET</sequence>
<name>A0A845A8B7_9SPHN</name>
<dbReference type="Proteomes" id="UP000460561">
    <property type="component" value="Unassembled WGS sequence"/>
</dbReference>
<protein>
    <submittedName>
        <fullName evidence="1">DUF1491 family protein</fullName>
    </submittedName>
</protein>
<organism evidence="1 2">
    <name type="scientific">Altericroceibacterium indicum</name>
    <dbReference type="NCBI Taxonomy" id="374177"/>
    <lineage>
        <taxon>Bacteria</taxon>
        <taxon>Pseudomonadati</taxon>
        <taxon>Pseudomonadota</taxon>
        <taxon>Alphaproteobacteria</taxon>
        <taxon>Sphingomonadales</taxon>
        <taxon>Erythrobacteraceae</taxon>
        <taxon>Altericroceibacterium</taxon>
    </lineage>
</organism>
<dbReference type="InterPro" id="IPR009964">
    <property type="entry name" value="DUF1491"/>
</dbReference>
<evidence type="ECO:0000313" key="2">
    <source>
        <dbReference type="Proteomes" id="UP000460561"/>
    </source>
</evidence>
<comment type="caution">
    <text evidence="1">The sequence shown here is derived from an EMBL/GenBank/DDBJ whole genome shotgun (WGS) entry which is preliminary data.</text>
</comment>
<proteinExistence type="predicted"/>
<dbReference type="RefSeq" id="WP_160739631.1">
    <property type="nucleotide sequence ID" value="NZ_WTYQ01000003.1"/>
</dbReference>
<dbReference type="OrthoDB" id="9809136at2"/>
<reference evidence="1 2" key="1">
    <citation type="submission" date="2019-12" db="EMBL/GenBank/DDBJ databases">
        <title>Genomic-based taxomic classification of the family Erythrobacteraceae.</title>
        <authorList>
            <person name="Xu L."/>
        </authorList>
    </citation>
    <scope>NUCLEOTIDE SEQUENCE [LARGE SCALE GENOMIC DNA]</scope>
    <source>
        <strain evidence="1 2">DSM 18604</strain>
    </source>
</reference>
<accession>A0A845A8B7</accession>
<dbReference type="EMBL" id="WTYQ01000003">
    <property type="protein sequence ID" value="MXP26460.1"/>
    <property type="molecule type" value="Genomic_DNA"/>
</dbReference>
<dbReference type="AlphaFoldDB" id="A0A845A8B7"/>
<gene>
    <name evidence="1" type="ORF">GRI39_10460</name>
</gene>
<evidence type="ECO:0000313" key="1">
    <source>
        <dbReference type="EMBL" id="MXP26460.1"/>
    </source>
</evidence>
<dbReference type="Gene3D" id="3.40.1530.20">
    <property type="entry name" value="Protein of unknown function (DUF1491)"/>
    <property type="match status" value="1"/>
</dbReference>